<dbReference type="Pfam" id="PF20711">
    <property type="entry name" value="DUF6825"/>
    <property type="match status" value="1"/>
</dbReference>
<evidence type="ECO:0000313" key="2">
    <source>
        <dbReference type="EMBL" id="MEE3719913.1"/>
    </source>
</evidence>
<evidence type="ECO:0008006" key="4">
    <source>
        <dbReference type="Google" id="ProtNLM"/>
    </source>
</evidence>
<keyword evidence="3" id="KW-1185">Reference proteome</keyword>
<proteinExistence type="predicted"/>
<sequence>MSNPLTRAFFIGRATAEALIDQVEDTLTDALSALGKFDAEQREKMRNFAETVLEKAAQQEGNIVSESGGSDPVDLQETIDNLRAEIAQLKSELQQHREENRI</sequence>
<accession>A0AAW9Q5X9</accession>
<dbReference type="GO" id="GO:0010027">
    <property type="term" value="P:thylakoid membrane organization"/>
    <property type="evidence" value="ECO:0007669"/>
    <property type="project" value="InterPro"/>
</dbReference>
<dbReference type="Proteomes" id="UP001333818">
    <property type="component" value="Unassembled WGS sequence"/>
</dbReference>
<feature type="coiled-coil region" evidence="1">
    <location>
        <begin position="72"/>
        <end position="99"/>
    </location>
</feature>
<evidence type="ECO:0000313" key="3">
    <source>
        <dbReference type="Proteomes" id="UP001333818"/>
    </source>
</evidence>
<reference evidence="2" key="1">
    <citation type="submission" date="2024-01" db="EMBL/GenBank/DDBJ databases">
        <title>Bank of Algae and Cyanobacteria of the Azores (BACA) strain genomes.</title>
        <authorList>
            <person name="Luz R."/>
            <person name="Cordeiro R."/>
            <person name="Fonseca A."/>
            <person name="Goncalves V."/>
        </authorList>
    </citation>
    <scope>NUCLEOTIDE SEQUENCE</scope>
    <source>
        <strain evidence="2">BACA0141</strain>
    </source>
</reference>
<keyword evidence="1" id="KW-0175">Coiled coil</keyword>
<dbReference type="AlphaFoldDB" id="A0AAW9Q5X9"/>
<dbReference type="InterPro" id="IPR040003">
    <property type="entry name" value="PG18-like"/>
</dbReference>
<protein>
    <recommendedName>
        <fullName evidence="4">Thylakoid lumen protein</fullName>
    </recommendedName>
</protein>
<comment type="caution">
    <text evidence="2">The sequence shown here is derived from an EMBL/GenBank/DDBJ whole genome shotgun (WGS) entry which is preliminary data.</text>
</comment>
<name>A0AAW9Q5X9_9CYAN</name>
<dbReference type="PANTHER" id="PTHR35745">
    <property type="entry name" value="BNACNNG14650D PROTEIN"/>
    <property type="match status" value="1"/>
</dbReference>
<gene>
    <name evidence="2" type="ORF">V2H45_24540</name>
</gene>
<dbReference type="RefSeq" id="WP_330486349.1">
    <property type="nucleotide sequence ID" value="NZ_JAZBJZ010000188.1"/>
</dbReference>
<organism evidence="2 3">
    <name type="scientific">Tumidithrix elongata BACA0141</name>
    <dbReference type="NCBI Taxonomy" id="2716417"/>
    <lineage>
        <taxon>Bacteria</taxon>
        <taxon>Bacillati</taxon>
        <taxon>Cyanobacteriota</taxon>
        <taxon>Cyanophyceae</taxon>
        <taxon>Pseudanabaenales</taxon>
        <taxon>Pseudanabaenaceae</taxon>
        <taxon>Tumidithrix</taxon>
        <taxon>Tumidithrix elongata</taxon>
    </lineage>
</organism>
<evidence type="ECO:0000256" key="1">
    <source>
        <dbReference type="SAM" id="Coils"/>
    </source>
</evidence>
<dbReference type="EMBL" id="JAZBJZ010000188">
    <property type="protein sequence ID" value="MEE3719913.1"/>
    <property type="molecule type" value="Genomic_DNA"/>
</dbReference>
<dbReference type="PANTHER" id="PTHR35745:SF1">
    <property type="entry name" value="OS04G0513000 PROTEIN"/>
    <property type="match status" value="1"/>
</dbReference>